<evidence type="ECO:0000256" key="6">
    <source>
        <dbReference type="ARBA" id="ARBA00023242"/>
    </source>
</evidence>
<reference evidence="8 9" key="2">
    <citation type="submission" date="2018-11" db="EMBL/GenBank/DDBJ databases">
        <authorList>
            <consortium name="Pathogen Informatics"/>
        </authorList>
    </citation>
    <scope>NUCLEOTIDE SEQUENCE [LARGE SCALE GENOMIC DNA]</scope>
</reference>
<dbReference type="Gene3D" id="2.60.40.1730">
    <property type="entry name" value="tricorn interacting facor f3 domain"/>
    <property type="match status" value="1"/>
</dbReference>
<keyword evidence="5" id="KW-0804">Transcription</keyword>
<dbReference type="GO" id="GO:0000976">
    <property type="term" value="F:transcription cis-regulatory region binding"/>
    <property type="evidence" value="ECO:0007669"/>
    <property type="project" value="TreeGrafter"/>
</dbReference>
<dbReference type="WBParaSite" id="SBAD_0000506201-mRNA-1">
    <property type="protein sequence ID" value="SBAD_0000506201-mRNA-1"/>
    <property type="gene ID" value="SBAD_0000506201"/>
</dbReference>
<comment type="subcellular location">
    <subcellularLocation>
        <location evidence="1">Nucleus</location>
    </subcellularLocation>
</comment>
<dbReference type="InterPro" id="IPR037813">
    <property type="entry name" value="TAF2"/>
</dbReference>
<dbReference type="Gene3D" id="1.10.390.10">
    <property type="entry name" value="Neutral Protease Domain 2"/>
    <property type="match status" value="1"/>
</dbReference>
<dbReference type="SUPFAM" id="SSF55486">
    <property type="entry name" value="Metalloproteases ('zincins'), catalytic domain"/>
    <property type="match status" value="1"/>
</dbReference>
<protein>
    <recommendedName>
        <fullName evidence="3">Transcription initiation factor TFIID subunit 2</fullName>
    </recommendedName>
</protein>
<dbReference type="InterPro" id="IPR057345">
    <property type="entry name" value="Ig-like_TAF2"/>
</dbReference>
<dbReference type="InterPro" id="IPR042097">
    <property type="entry name" value="Aminopeptidase_N-like_N_sf"/>
</dbReference>
<dbReference type="InterPro" id="IPR027268">
    <property type="entry name" value="Peptidase_M4/M1_CTD_sf"/>
</dbReference>
<dbReference type="EMBL" id="UZAM01008596">
    <property type="protein sequence ID" value="VDP05586.1"/>
    <property type="molecule type" value="Genomic_DNA"/>
</dbReference>
<dbReference type="Pfam" id="PF25316">
    <property type="entry name" value="TAF2_3rd"/>
    <property type="match status" value="1"/>
</dbReference>
<dbReference type="CDD" id="cd09839">
    <property type="entry name" value="M1_like_TAF2"/>
    <property type="match status" value="1"/>
</dbReference>
<dbReference type="GO" id="GO:0016251">
    <property type="term" value="F:RNA polymerase II general transcription initiation factor activity"/>
    <property type="evidence" value="ECO:0007669"/>
    <property type="project" value="TreeGrafter"/>
</dbReference>
<keyword evidence="4" id="KW-0805">Transcription regulation</keyword>
<dbReference type="Proteomes" id="UP000270296">
    <property type="component" value="Unassembled WGS sequence"/>
</dbReference>
<dbReference type="OrthoDB" id="308861at2759"/>
<accession>A0A183IML7</accession>
<dbReference type="AlphaFoldDB" id="A0A183IML7"/>
<evidence type="ECO:0000313" key="10">
    <source>
        <dbReference type="WBParaSite" id="SBAD_0000506201-mRNA-1"/>
    </source>
</evidence>
<keyword evidence="6" id="KW-0539">Nucleus</keyword>
<dbReference type="GO" id="GO:0003682">
    <property type="term" value="F:chromatin binding"/>
    <property type="evidence" value="ECO:0007669"/>
    <property type="project" value="TreeGrafter"/>
</dbReference>
<organism evidence="10">
    <name type="scientific">Soboliphyme baturini</name>
    <dbReference type="NCBI Taxonomy" id="241478"/>
    <lineage>
        <taxon>Eukaryota</taxon>
        <taxon>Metazoa</taxon>
        <taxon>Ecdysozoa</taxon>
        <taxon>Nematoda</taxon>
        <taxon>Enoplea</taxon>
        <taxon>Dorylaimia</taxon>
        <taxon>Dioctophymatida</taxon>
        <taxon>Dioctophymatoidea</taxon>
        <taxon>Soboliphymatidae</taxon>
        <taxon>Soboliphyme</taxon>
    </lineage>
</organism>
<evidence type="ECO:0000256" key="4">
    <source>
        <dbReference type="ARBA" id="ARBA00023015"/>
    </source>
</evidence>
<feature type="domain" description="Transcription initiation factor TFIID subunit 2 Ig-like" evidence="7">
    <location>
        <begin position="537"/>
        <end position="575"/>
    </location>
</feature>
<comment type="similarity">
    <text evidence="2">Belongs to the TAF2 family.</text>
</comment>
<dbReference type="GO" id="GO:0005669">
    <property type="term" value="C:transcription factor TFIID complex"/>
    <property type="evidence" value="ECO:0007669"/>
    <property type="project" value="InterPro"/>
</dbReference>
<evidence type="ECO:0000256" key="1">
    <source>
        <dbReference type="ARBA" id="ARBA00004123"/>
    </source>
</evidence>
<evidence type="ECO:0000313" key="8">
    <source>
        <dbReference type="EMBL" id="VDP05586.1"/>
    </source>
</evidence>
<dbReference type="GO" id="GO:0006367">
    <property type="term" value="P:transcription initiation at RNA polymerase II promoter"/>
    <property type="evidence" value="ECO:0007669"/>
    <property type="project" value="TreeGrafter"/>
</dbReference>
<evidence type="ECO:0000259" key="7">
    <source>
        <dbReference type="Pfam" id="PF25316"/>
    </source>
</evidence>
<evidence type="ECO:0000256" key="3">
    <source>
        <dbReference type="ARBA" id="ARBA00017363"/>
    </source>
</evidence>
<dbReference type="SUPFAM" id="SSF63737">
    <property type="entry name" value="Leukotriene A4 hydrolase N-terminal domain"/>
    <property type="match status" value="1"/>
</dbReference>
<evidence type="ECO:0000256" key="5">
    <source>
        <dbReference type="ARBA" id="ARBA00023163"/>
    </source>
</evidence>
<evidence type="ECO:0000256" key="2">
    <source>
        <dbReference type="ARBA" id="ARBA00010937"/>
    </source>
</evidence>
<keyword evidence="9" id="KW-1185">Reference proteome</keyword>
<dbReference type="PANTHER" id="PTHR15137:SF9">
    <property type="entry name" value="TRANSCRIPTION INITIATION FACTOR TFIID SUBUNIT 2"/>
    <property type="match status" value="1"/>
</dbReference>
<dbReference type="PANTHER" id="PTHR15137">
    <property type="entry name" value="TRANSCRIPTION INITIATION FACTOR TFIID"/>
    <property type="match status" value="1"/>
</dbReference>
<sequence length="622" mass="70227">MAPEFQALVDTPRNVKLLHQVLCITDINFATKTLFGFTDMVIVPMVPQLRSVVFNCSNQIDVRRVTVQDSLDAAFTHESSWAMNIHPCTWSVNSLSDLFSKAASAVDADQGKGELLVSLPPEIWQTVDELKVIRVGIDFRLENPTVGCNFVCPVLPSDMPSTSSSSDGLANSHVYSWKRAEYEARAWFPCIDVPSELCTWKIEVTCDRSFIAVCSGDLMGVGNTNGRDTYSYQVTIPTPACNIGFAVGHFKLFVHPEMNELSNFCPPDLLPLLSHTCKKLHKAFEFFEELLSFRYPYSSYKLVFVNDIPEDMISYLSLTLMDVRFLHHKTIIEQEPVVRSLMARAVAQQFFGIVCFYCIVKHDGDVCTVAGCYVMPYNWKDRWLAWGAADYISRLYVQRFFGNNEYLYTIYELLNDVTHYEKKFGGIVLSGPKGQRTASGFYFDPLNPFTCSPLYVEMLVKKASLVFRMLEKKLGKELFFQVLNKLLTVGAHVTQQRYQPSAWLNMLLSTDSFLKCVSNVTGQDLQNFFDQWVDQGGHVQFSVSFSFNRKRNMIELELKQNDSAKGSVKYLGPVTDKEQLCRICWCHAEYSGTAPHAIGEGHGVSEASVPAIDSTALNLGYQ</sequence>
<reference evidence="10" key="1">
    <citation type="submission" date="2016-06" db="UniProtKB">
        <authorList>
            <consortium name="WormBaseParasite"/>
        </authorList>
    </citation>
    <scope>IDENTIFICATION</scope>
</reference>
<name>A0A183IML7_9BILA</name>
<gene>
    <name evidence="8" type="ORF">SBAD_LOCUS4863</name>
</gene>
<evidence type="ECO:0000313" key="9">
    <source>
        <dbReference type="Proteomes" id="UP000270296"/>
    </source>
</evidence>
<proteinExistence type="inferred from homology"/>